<dbReference type="Gene3D" id="1.10.1220.10">
    <property type="entry name" value="Met repressor-like"/>
    <property type="match status" value="1"/>
</dbReference>
<proteinExistence type="predicted"/>
<evidence type="ECO:0000313" key="1">
    <source>
        <dbReference type="EMBL" id="DAG02746.1"/>
    </source>
</evidence>
<dbReference type="EMBL" id="BK016214">
    <property type="protein sequence ID" value="DAG02746.1"/>
    <property type="molecule type" value="Genomic_DNA"/>
</dbReference>
<accession>A0A8S5V7M1</accession>
<protein>
    <submittedName>
        <fullName evidence="1">ParG</fullName>
    </submittedName>
</protein>
<dbReference type="SUPFAM" id="SSF47598">
    <property type="entry name" value="Ribbon-helix-helix"/>
    <property type="match status" value="1"/>
</dbReference>
<reference evidence="1" key="1">
    <citation type="journal article" date="2021" name="Proc. Natl. Acad. Sci. U.S.A.">
        <title>A Catalog of Tens of Thousands of Viruses from Human Metagenomes Reveals Hidden Associations with Chronic Diseases.</title>
        <authorList>
            <person name="Tisza M.J."/>
            <person name="Buck C.B."/>
        </authorList>
    </citation>
    <scope>NUCLEOTIDE SEQUENCE</scope>
    <source>
        <strain evidence="1">Ctiuu37</strain>
    </source>
</reference>
<dbReference type="InterPro" id="IPR013321">
    <property type="entry name" value="Arc_rbn_hlx_hlx"/>
</dbReference>
<name>A0A8S5V7M1_9CAUD</name>
<organism evidence="1">
    <name type="scientific">Siphoviridae sp. ctiuu37</name>
    <dbReference type="NCBI Taxonomy" id="2825628"/>
    <lineage>
        <taxon>Viruses</taxon>
        <taxon>Duplodnaviria</taxon>
        <taxon>Heunggongvirae</taxon>
        <taxon>Uroviricota</taxon>
        <taxon>Caudoviricetes</taxon>
    </lineage>
</organism>
<dbReference type="GO" id="GO:0006355">
    <property type="term" value="P:regulation of DNA-templated transcription"/>
    <property type="evidence" value="ECO:0007669"/>
    <property type="project" value="InterPro"/>
</dbReference>
<sequence>MKGENMNKEFNQTEYVNDFIRKKYDRINLLIPAGNKEIIKSRAAKKGKSVNQYLNDLIEDDLRR</sequence>
<dbReference type="InterPro" id="IPR010985">
    <property type="entry name" value="Ribbon_hlx_hlx"/>
</dbReference>